<name>A0A4R5U604_9GAMM</name>
<gene>
    <name evidence="3" type="ORF">E2F49_14800</name>
</gene>
<proteinExistence type="predicted"/>
<protein>
    <recommendedName>
        <fullName evidence="2">EF-hand domain-containing protein</fullName>
    </recommendedName>
</protein>
<feature type="domain" description="EF-hand" evidence="2">
    <location>
        <begin position="103"/>
        <end position="138"/>
    </location>
</feature>
<keyword evidence="4" id="KW-1185">Reference proteome</keyword>
<evidence type="ECO:0000313" key="4">
    <source>
        <dbReference type="Proteomes" id="UP000295543"/>
    </source>
</evidence>
<dbReference type="Gene3D" id="1.10.238.10">
    <property type="entry name" value="EF-hand"/>
    <property type="match status" value="2"/>
</dbReference>
<evidence type="ECO:0000256" key="1">
    <source>
        <dbReference type="SAM" id="SignalP"/>
    </source>
</evidence>
<keyword evidence="1" id="KW-0732">Signal</keyword>
<dbReference type="AlphaFoldDB" id="A0A4R5U604"/>
<evidence type="ECO:0000259" key="2">
    <source>
        <dbReference type="PROSITE" id="PS50222"/>
    </source>
</evidence>
<dbReference type="PROSITE" id="PS50222">
    <property type="entry name" value="EF_HAND_2"/>
    <property type="match status" value="3"/>
</dbReference>
<reference evidence="3 4" key="1">
    <citation type="submission" date="2019-03" db="EMBL/GenBank/DDBJ databases">
        <title>Luteimonas zhaokaii sp.nov., isolated from the rectal contents of Plateau pika in Yushu, Qinghai Province, China.</title>
        <authorList>
            <person name="Zhang G."/>
        </authorList>
    </citation>
    <scope>NUCLEOTIDE SEQUENCE [LARGE SCALE GENOMIC DNA]</scope>
    <source>
        <strain evidence="3 4">THG-MD21</strain>
    </source>
</reference>
<dbReference type="SUPFAM" id="SSF47473">
    <property type="entry name" value="EF-hand"/>
    <property type="match status" value="1"/>
</dbReference>
<dbReference type="Proteomes" id="UP000295543">
    <property type="component" value="Unassembled WGS sequence"/>
</dbReference>
<sequence length="164" mass="17418">MRGHAHHGPTGQGVPMRRHRCLVVSIPLMLCAATAVASPDVDRIFAEQDRNGDGVITQAESRAGAARDFRKLDTNGDGVLVAAEVNPRVTSSSPGGTGFPPEAQAALLDATMRLWDVNGDGRITLAEMQQTYVASLLSADHDGDGQVSREELGRFHQGVIAPPR</sequence>
<feature type="domain" description="EF-hand" evidence="2">
    <location>
        <begin position="36"/>
        <end position="71"/>
    </location>
</feature>
<feature type="signal peptide" evidence="1">
    <location>
        <begin position="1"/>
        <end position="37"/>
    </location>
</feature>
<dbReference type="SMART" id="SM00054">
    <property type="entry name" value="EFh"/>
    <property type="match status" value="2"/>
</dbReference>
<accession>A0A4R5U604</accession>
<dbReference type="OrthoDB" id="5986268at2"/>
<organism evidence="3 4">
    <name type="scientific">Luteimonas terrae</name>
    <dbReference type="NCBI Taxonomy" id="1530191"/>
    <lineage>
        <taxon>Bacteria</taxon>
        <taxon>Pseudomonadati</taxon>
        <taxon>Pseudomonadota</taxon>
        <taxon>Gammaproteobacteria</taxon>
        <taxon>Lysobacterales</taxon>
        <taxon>Lysobacteraceae</taxon>
        <taxon>Luteimonas</taxon>
    </lineage>
</organism>
<evidence type="ECO:0000313" key="3">
    <source>
        <dbReference type="EMBL" id="TDK29205.1"/>
    </source>
</evidence>
<dbReference type="InterPro" id="IPR018247">
    <property type="entry name" value="EF_Hand_1_Ca_BS"/>
</dbReference>
<feature type="domain" description="EF-hand" evidence="2">
    <location>
        <begin position="140"/>
        <end position="162"/>
    </location>
</feature>
<dbReference type="GO" id="GO:0005509">
    <property type="term" value="F:calcium ion binding"/>
    <property type="evidence" value="ECO:0007669"/>
    <property type="project" value="InterPro"/>
</dbReference>
<feature type="chain" id="PRO_5020790117" description="EF-hand domain-containing protein" evidence="1">
    <location>
        <begin position="38"/>
        <end position="164"/>
    </location>
</feature>
<dbReference type="Pfam" id="PF13202">
    <property type="entry name" value="EF-hand_5"/>
    <property type="match status" value="3"/>
</dbReference>
<dbReference type="InterPro" id="IPR002048">
    <property type="entry name" value="EF_hand_dom"/>
</dbReference>
<dbReference type="InterPro" id="IPR011992">
    <property type="entry name" value="EF-hand-dom_pair"/>
</dbReference>
<dbReference type="EMBL" id="SMTG01000007">
    <property type="protein sequence ID" value="TDK29205.1"/>
    <property type="molecule type" value="Genomic_DNA"/>
</dbReference>
<comment type="caution">
    <text evidence="3">The sequence shown here is derived from an EMBL/GenBank/DDBJ whole genome shotgun (WGS) entry which is preliminary data.</text>
</comment>
<dbReference type="CDD" id="cd00051">
    <property type="entry name" value="EFh"/>
    <property type="match status" value="1"/>
</dbReference>
<dbReference type="PROSITE" id="PS00018">
    <property type="entry name" value="EF_HAND_1"/>
    <property type="match status" value="2"/>
</dbReference>